<gene>
    <name evidence="6" type="ORF">G3M48_004925</name>
</gene>
<dbReference type="InterPro" id="IPR036779">
    <property type="entry name" value="LysM_dom_sf"/>
</dbReference>
<dbReference type="Gene3D" id="3.10.350.10">
    <property type="entry name" value="LysM domain"/>
    <property type="match status" value="2"/>
</dbReference>
<dbReference type="PROSITE" id="PS51782">
    <property type="entry name" value="LYSM"/>
    <property type="match status" value="1"/>
</dbReference>
<evidence type="ECO:0000256" key="4">
    <source>
        <dbReference type="SAM" id="MobiDB-lite"/>
    </source>
</evidence>
<protein>
    <recommendedName>
        <fullName evidence="5">LysM domain-containing protein</fullName>
    </recommendedName>
</protein>
<comment type="caution">
    <text evidence="6">The sequence shown here is derived from an EMBL/GenBank/DDBJ whole genome shotgun (WGS) entry which is preliminary data.</text>
</comment>
<comment type="similarity">
    <text evidence="3">Belongs to the secreted LysM effector family.</text>
</comment>
<sequence>MKSQVAETGNKPLARLLAQRGVVVDRRKWQYLVRAVDGRSRKMLLASTVRDTTTVLAGLDARAETWPHEPLSNYKLHIGAVRFWSKGNGNEVSKERDATIQLLVWTGHCGKQVKELEHARILDPLLTMNPFKAAVCLLATAAQVDSLQLWKTPGDIPNTVPAPCRVALIGDIKCGPRLIRSSEIQAPGALDQEFLTEYCNKDCGDSLDVSNMDPRRWGLGFDRSGNSIAQTLVWNHQVACLKDEKSADFCVPMIAARKAEKCSDCALRYLSSFVDVEMAPDLISETQFKNLLKECSADPSKYPIATRTLGEPNGPTGTTAPAPHQRQCLGKNYTVTADDTCNSIAASNSLAIDRFLSENNLDSKCETLKVGDKVCIGSSCKLQQIKANQTCKDIMQGQKFTIVELRAWNPVLYSDCGNLDTLIGHSICISPPGTNHYDVNGTVTWSTGPTRPPTGTWAPLPTTGRPAGNETMPEIITDAPTQTASGNATATSEWDRVVTNCPVSDDDVEAGFDWDMLSDECSAMLEPYCTQPLPGSTYPASTTFPSSCLPSAILGLGNGTDVAEAAGNATLARKKY</sequence>
<dbReference type="PANTHER" id="PTHR34997">
    <property type="entry name" value="AM15"/>
    <property type="match status" value="1"/>
</dbReference>
<evidence type="ECO:0000256" key="1">
    <source>
        <dbReference type="ARBA" id="ARBA00022669"/>
    </source>
</evidence>
<name>A0AAW0RTD9_9HYPO</name>
<dbReference type="GO" id="GO:0008061">
    <property type="term" value="F:chitin binding"/>
    <property type="evidence" value="ECO:0007669"/>
    <property type="project" value="UniProtKB-KW"/>
</dbReference>
<proteinExistence type="inferred from homology"/>
<feature type="domain" description="LysM" evidence="5">
    <location>
        <begin position="331"/>
        <end position="376"/>
    </location>
</feature>
<dbReference type="PANTHER" id="PTHR34997:SF1">
    <property type="entry name" value="PEPTIDOGLYCAN-BINDING LYSIN DOMAIN"/>
    <property type="match status" value="1"/>
</dbReference>
<keyword evidence="1" id="KW-0147">Chitin-binding</keyword>
<keyword evidence="2" id="KW-0843">Virulence</keyword>
<evidence type="ECO:0000313" key="6">
    <source>
        <dbReference type="EMBL" id="KAK8145101.1"/>
    </source>
</evidence>
<dbReference type="SUPFAM" id="SSF54106">
    <property type="entry name" value="LysM domain"/>
    <property type="match status" value="1"/>
</dbReference>
<evidence type="ECO:0000256" key="3">
    <source>
        <dbReference type="ARBA" id="ARBA00044955"/>
    </source>
</evidence>
<dbReference type="AlphaFoldDB" id="A0AAW0RTD9"/>
<dbReference type="Pfam" id="PF01476">
    <property type="entry name" value="LysM"/>
    <property type="match status" value="1"/>
</dbReference>
<evidence type="ECO:0000313" key="7">
    <source>
        <dbReference type="Proteomes" id="UP001397290"/>
    </source>
</evidence>
<dbReference type="InterPro" id="IPR052210">
    <property type="entry name" value="LysM1-like"/>
</dbReference>
<dbReference type="InterPro" id="IPR018392">
    <property type="entry name" value="LysM"/>
</dbReference>
<evidence type="ECO:0000259" key="5">
    <source>
        <dbReference type="PROSITE" id="PS51782"/>
    </source>
</evidence>
<feature type="region of interest" description="Disordered" evidence="4">
    <location>
        <begin position="446"/>
        <end position="466"/>
    </location>
</feature>
<keyword evidence="7" id="KW-1185">Reference proteome</keyword>
<dbReference type="EMBL" id="JAAHCF010000320">
    <property type="protein sequence ID" value="KAK8145101.1"/>
    <property type="molecule type" value="Genomic_DNA"/>
</dbReference>
<dbReference type="Proteomes" id="UP001397290">
    <property type="component" value="Unassembled WGS sequence"/>
</dbReference>
<reference evidence="6 7" key="1">
    <citation type="submission" date="2020-02" db="EMBL/GenBank/DDBJ databases">
        <title>Comparative genomics of the hypocrealean fungal genus Beauvera.</title>
        <authorList>
            <person name="Showalter D.N."/>
            <person name="Bushley K.E."/>
            <person name="Rehner S.A."/>
        </authorList>
    </citation>
    <scope>NUCLEOTIDE SEQUENCE [LARGE SCALE GENOMIC DNA]</scope>
    <source>
        <strain evidence="6 7">ARSEF4384</strain>
    </source>
</reference>
<organism evidence="6 7">
    <name type="scientific">Beauveria asiatica</name>
    <dbReference type="NCBI Taxonomy" id="1069075"/>
    <lineage>
        <taxon>Eukaryota</taxon>
        <taxon>Fungi</taxon>
        <taxon>Dikarya</taxon>
        <taxon>Ascomycota</taxon>
        <taxon>Pezizomycotina</taxon>
        <taxon>Sordariomycetes</taxon>
        <taxon>Hypocreomycetidae</taxon>
        <taxon>Hypocreales</taxon>
        <taxon>Cordycipitaceae</taxon>
        <taxon>Beauveria</taxon>
    </lineage>
</organism>
<dbReference type="SMART" id="SM00257">
    <property type="entry name" value="LysM"/>
    <property type="match status" value="2"/>
</dbReference>
<dbReference type="CDD" id="cd00118">
    <property type="entry name" value="LysM"/>
    <property type="match status" value="1"/>
</dbReference>
<evidence type="ECO:0000256" key="2">
    <source>
        <dbReference type="ARBA" id="ARBA00023026"/>
    </source>
</evidence>
<accession>A0AAW0RTD9</accession>